<dbReference type="GO" id="GO:0051539">
    <property type="term" value="F:4 iron, 4 sulfur cluster binding"/>
    <property type="evidence" value="ECO:0007669"/>
    <property type="project" value="UniProtKB-KW"/>
</dbReference>
<evidence type="ECO:0000256" key="5">
    <source>
        <dbReference type="ARBA" id="ARBA00023004"/>
    </source>
</evidence>
<gene>
    <name evidence="8" type="ORF">U473_07155</name>
</gene>
<dbReference type="PANTHER" id="PTHR24960">
    <property type="entry name" value="PHOTOSYSTEM I IRON-SULFUR CENTER-RELATED"/>
    <property type="match status" value="1"/>
</dbReference>
<dbReference type="Proteomes" id="UP000070352">
    <property type="component" value="Unassembled WGS sequence"/>
</dbReference>
<evidence type="ECO:0000259" key="7">
    <source>
        <dbReference type="PROSITE" id="PS51379"/>
    </source>
</evidence>
<comment type="function">
    <text evidence="2">Ferredoxins are iron-sulfur proteins that transfer electrons in a wide variety of metabolic reactions.</text>
</comment>
<keyword evidence="6" id="KW-0411">Iron-sulfur</keyword>
<evidence type="ECO:0000256" key="4">
    <source>
        <dbReference type="ARBA" id="ARBA00022723"/>
    </source>
</evidence>
<reference evidence="8 9" key="1">
    <citation type="submission" date="2016-02" db="EMBL/GenBank/DDBJ databases">
        <title>Draft Genome for Tepidibacillus decaturensis nov. sp. Strain Z9, an Anaerobic, Moderately Thermophilic and Heterotrophic Bacterium from Deep Subsurface of the Illinois Basin, USA.</title>
        <authorList>
            <person name="Dong Y."/>
            <person name="Chang J.Y."/>
            <person name="Sanford R."/>
            <person name="Fouke B.W."/>
        </authorList>
    </citation>
    <scope>NUCLEOTIDE SEQUENCE [LARGE SCALE GENOMIC DNA]</scope>
    <source>
        <strain evidence="8 9">Z9</strain>
    </source>
</reference>
<proteinExistence type="predicted"/>
<dbReference type="InterPro" id="IPR017900">
    <property type="entry name" value="4Fe4S_Fe_S_CS"/>
</dbReference>
<dbReference type="EMBL" id="LSKU01000001">
    <property type="protein sequence ID" value="KXG43814.1"/>
    <property type="molecule type" value="Genomic_DNA"/>
</dbReference>
<dbReference type="PROSITE" id="PS51379">
    <property type="entry name" value="4FE4S_FER_2"/>
    <property type="match status" value="2"/>
</dbReference>
<dbReference type="InterPro" id="IPR017896">
    <property type="entry name" value="4Fe4S_Fe-S-bd"/>
</dbReference>
<evidence type="ECO:0000256" key="6">
    <source>
        <dbReference type="ARBA" id="ARBA00023014"/>
    </source>
</evidence>
<dbReference type="Gene3D" id="3.30.70.20">
    <property type="match status" value="2"/>
</dbReference>
<dbReference type="InterPro" id="IPR050157">
    <property type="entry name" value="PSI_iron-sulfur_center"/>
</dbReference>
<keyword evidence="9" id="KW-1185">Reference proteome</keyword>
<dbReference type="OrthoDB" id="9798098at2"/>
<dbReference type="PANTHER" id="PTHR24960:SF79">
    <property type="entry name" value="PHOTOSYSTEM I IRON-SULFUR CENTER"/>
    <property type="match status" value="1"/>
</dbReference>
<comment type="caution">
    <text evidence="8">The sequence shown here is derived from an EMBL/GenBank/DDBJ whole genome shotgun (WGS) entry which is preliminary data.</text>
</comment>
<comment type="cofactor">
    <cofactor evidence="1">
        <name>[4Fe-4S] cluster</name>
        <dbReference type="ChEBI" id="CHEBI:49883"/>
    </cofactor>
</comment>
<dbReference type="STRING" id="1413211.U473_07155"/>
<evidence type="ECO:0000256" key="2">
    <source>
        <dbReference type="ARBA" id="ARBA00003532"/>
    </source>
</evidence>
<dbReference type="SUPFAM" id="SSF54862">
    <property type="entry name" value="4Fe-4S ferredoxins"/>
    <property type="match status" value="2"/>
</dbReference>
<organism evidence="8 9">
    <name type="scientific">Tepidibacillus decaturensis</name>
    <dbReference type="NCBI Taxonomy" id="1413211"/>
    <lineage>
        <taxon>Bacteria</taxon>
        <taxon>Bacillati</taxon>
        <taxon>Bacillota</taxon>
        <taxon>Bacilli</taxon>
        <taxon>Bacillales</taxon>
        <taxon>Bacillaceae</taxon>
        <taxon>Tepidibacillus</taxon>
    </lineage>
</organism>
<keyword evidence="4" id="KW-0479">Metal-binding</keyword>
<evidence type="ECO:0000313" key="8">
    <source>
        <dbReference type="EMBL" id="KXG43814.1"/>
    </source>
</evidence>
<keyword evidence="5" id="KW-0408">Iron</keyword>
<evidence type="ECO:0000256" key="3">
    <source>
        <dbReference type="ARBA" id="ARBA00022485"/>
    </source>
</evidence>
<dbReference type="AlphaFoldDB" id="A0A135L471"/>
<evidence type="ECO:0000256" key="1">
    <source>
        <dbReference type="ARBA" id="ARBA00001966"/>
    </source>
</evidence>
<feature type="domain" description="4Fe-4S ferredoxin-type" evidence="7">
    <location>
        <begin position="256"/>
        <end position="286"/>
    </location>
</feature>
<dbReference type="PROSITE" id="PS00198">
    <property type="entry name" value="4FE4S_FER_1"/>
    <property type="match status" value="2"/>
</dbReference>
<evidence type="ECO:0000313" key="9">
    <source>
        <dbReference type="Proteomes" id="UP000070352"/>
    </source>
</evidence>
<name>A0A135L471_9BACI</name>
<accession>A0A135L471</accession>
<dbReference type="Pfam" id="PF12838">
    <property type="entry name" value="Fer4_7"/>
    <property type="match status" value="2"/>
</dbReference>
<sequence length="371" mass="43088">MRQDLKNFFQFEVVQIQKKSCINYANRKKVCNECVANCPTNAIQLNDQVPELNHSKCVNCGACIGACPVFAIDHIQKPYQEIYRQIEEFPLSKITCDQAENIQKGIKLPCYLYLDQHLLLAFTKGKEKVSFYIGKCQTCEKVGFDLIQKHFARLEQELALVFRKVKIDLTAEEIQEADDVVFQGITRRELLQNFSIRNIRKMMFAEKDQNEELKRVTDSEEQGKKERNLFKRKKLNQYLQLLSTSRHNKTTLPFGQFLKIESIDKCRGCTICEQICPTEAIKWENEGNQSKLVFSTQDCIACQRCSACPEQSITYQSVKLDEYMQEPKVLITLWLKECSQCGQAFKTVTEEETCEFCKVKQDKDSSRFFAL</sequence>
<keyword evidence="3" id="KW-0004">4Fe-4S</keyword>
<protein>
    <recommendedName>
        <fullName evidence="7">4Fe-4S ferredoxin-type domain-containing protein</fullName>
    </recommendedName>
</protein>
<feature type="domain" description="4Fe-4S ferredoxin-type" evidence="7">
    <location>
        <begin position="48"/>
        <end position="77"/>
    </location>
</feature>
<dbReference type="GO" id="GO:0046872">
    <property type="term" value="F:metal ion binding"/>
    <property type="evidence" value="ECO:0007669"/>
    <property type="project" value="UniProtKB-KW"/>
</dbReference>
<dbReference type="RefSeq" id="WP_068724784.1">
    <property type="nucleotide sequence ID" value="NZ_LSKU01000001.1"/>
</dbReference>